<accession>A0A4S8J252</accession>
<reference evidence="1 2" key="1">
    <citation type="journal article" date="2019" name="Nat. Plants">
        <title>Genome sequencing of Musa balbisiana reveals subgenome evolution and function divergence in polyploid bananas.</title>
        <authorList>
            <person name="Yao X."/>
        </authorList>
    </citation>
    <scope>NUCLEOTIDE SEQUENCE [LARGE SCALE GENOMIC DNA]</scope>
    <source>
        <strain evidence="2">cv. DH-PKW</strain>
        <tissue evidence="1">Leaves</tissue>
    </source>
</reference>
<proteinExistence type="predicted"/>
<dbReference type="AlphaFoldDB" id="A0A4S8J252"/>
<gene>
    <name evidence="1" type="ORF">C4D60_Mb11t06320</name>
</gene>
<organism evidence="1 2">
    <name type="scientific">Musa balbisiana</name>
    <name type="common">Banana</name>
    <dbReference type="NCBI Taxonomy" id="52838"/>
    <lineage>
        <taxon>Eukaryota</taxon>
        <taxon>Viridiplantae</taxon>
        <taxon>Streptophyta</taxon>
        <taxon>Embryophyta</taxon>
        <taxon>Tracheophyta</taxon>
        <taxon>Spermatophyta</taxon>
        <taxon>Magnoliopsida</taxon>
        <taxon>Liliopsida</taxon>
        <taxon>Zingiberales</taxon>
        <taxon>Musaceae</taxon>
        <taxon>Musa</taxon>
    </lineage>
</organism>
<dbReference type="Proteomes" id="UP000317650">
    <property type="component" value="Chromosome 11"/>
</dbReference>
<sequence length="91" mass="10655">MASAKRKDRQHSETLYATFTQEFTNIIGLLHHIEDILRNSPTKVYLFRKNHQHSKTLYVTFTEEFTNIIGLLHHVEAILTQKISSVNMDKD</sequence>
<name>A0A4S8J252_MUSBA</name>
<comment type="caution">
    <text evidence="1">The sequence shown here is derived from an EMBL/GenBank/DDBJ whole genome shotgun (WGS) entry which is preliminary data.</text>
</comment>
<evidence type="ECO:0000313" key="1">
    <source>
        <dbReference type="EMBL" id="THU55417.1"/>
    </source>
</evidence>
<keyword evidence="2" id="KW-1185">Reference proteome</keyword>
<evidence type="ECO:0000313" key="2">
    <source>
        <dbReference type="Proteomes" id="UP000317650"/>
    </source>
</evidence>
<dbReference type="EMBL" id="PYDT01000007">
    <property type="protein sequence ID" value="THU55417.1"/>
    <property type="molecule type" value="Genomic_DNA"/>
</dbReference>
<protein>
    <submittedName>
        <fullName evidence="1">Uncharacterized protein</fullName>
    </submittedName>
</protein>